<proteinExistence type="predicted"/>
<sequence>MRNGQSVPAKRRLAILYQLPESWANVRSVWEAARDDADLDVIVVMLPFIHKDYQWRREVSEAHLNDMGVPFVAWDAFDLDKAGLDAVLYTSPYDETRPEAYRFARLRQRVRCTAYIPYGLEVGGGEHNYVYQYGQPVTAGASAVFVRSEGVREMFVRHCPSGARHVHVTGHPRMDGLVDLAHFPVDPALREAIGERRAVLWNAHFSFDGDLWSTFDRLAGDILDAFASRPDLALLFRPHPLLWKKLTNLNILDEAGIAALKDELRERGVVVDERSDHRHAFAASEAMMSDVGSFLMEYLATGKPVLYLCNPDGLGLNEEGAAVVRHYQSASDAAGIGAFLDQLRRGEDPLGADRRAAIDEFFHAFDGQAGRRVVEVLKELMA</sequence>
<dbReference type="Gene3D" id="3.40.50.12580">
    <property type="match status" value="1"/>
</dbReference>
<dbReference type="AlphaFoldDB" id="A0A1G8VTV6"/>
<dbReference type="STRING" id="137658.SAMN05216186_102358"/>
<keyword evidence="1" id="KW-0808">Transferase</keyword>
<name>A0A1G8VTV6_9PSED</name>
<dbReference type="GO" id="GO:0016020">
    <property type="term" value="C:membrane"/>
    <property type="evidence" value="ECO:0007669"/>
    <property type="project" value="InterPro"/>
</dbReference>
<dbReference type="Pfam" id="PF04464">
    <property type="entry name" value="Glyphos_transf"/>
    <property type="match status" value="1"/>
</dbReference>
<evidence type="ECO:0000313" key="1">
    <source>
        <dbReference type="EMBL" id="SDJ69508.1"/>
    </source>
</evidence>
<dbReference type="EMBL" id="FNFD01000002">
    <property type="protein sequence ID" value="SDJ69508.1"/>
    <property type="molecule type" value="Genomic_DNA"/>
</dbReference>
<accession>A0A1G8VTV6</accession>
<dbReference type="InterPro" id="IPR007554">
    <property type="entry name" value="Glycerophosphate_synth"/>
</dbReference>
<reference evidence="1 2" key="1">
    <citation type="submission" date="2016-10" db="EMBL/GenBank/DDBJ databases">
        <authorList>
            <person name="de Groot N.N."/>
        </authorList>
    </citation>
    <scope>NUCLEOTIDE SEQUENCE [LARGE SCALE GENOMIC DNA]</scope>
    <source>
        <strain evidence="1 2">JCM 21544</strain>
    </source>
</reference>
<evidence type="ECO:0000313" key="2">
    <source>
        <dbReference type="Proteomes" id="UP000198706"/>
    </source>
</evidence>
<dbReference type="SUPFAM" id="SSF53756">
    <property type="entry name" value="UDP-Glycosyltransferase/glycogen phosphorylase"/>
    <property type="match status" value="1"/>
</dbReference>
<organism evidence="1 2">
    <name type="scientific">Pseudomonas indica</name>
    <dbReference type="NCBI Taxonomy" id="137658"/>
    <lineage>
        <taxon>Bacteria</taxon>
        <taxon>Pseudomonadati</taxon>
        <taxon>Pseudomonadota</taxon>
        <taxon>Gammaproteobacteria</taxon>
        <taxon>Pseudomonadales</taxon>
        <taxon>Pseudomonadaceae</taxon>
        <taxon>Pseudomonas</taxon>
    </lineage>
</organism>
<dbReference type="Proteomes" id="UP000198706">
    <property type="component" value="Unassembled WGS sequence"/>
</dbReference>
<dbReference type="RefSeq" id="WP_084334750.1">
    <property type="nucleotide sequence ID" value="NZ_FNFD01000002.1"/>
</dbReference>
<protein>
    <submittedName>
        <fullName evidence="1">CDP-Glycerol:Poly(Glycerophosphate) glycerophosphotransferase</fullName>
    </submittedName>
</protein>
<gene>
    <name evidence="1" type="ORF">SAMN05216186_102358</name>
</gene>
<dbReference type="GO" id="GO:0047355">
    <property type="term" value="F:CDP-glycerol glycerophosphotransferase activity"/>
    <property type="evidence" value="ECO:0007669"/>
    <property type="project" value="InterPro"/>
</dbReference>
<keyword evidence="2" id="KW-1185">Reference proteome</keyword>
<dbReference type="InterPro" id="IPR043148">
    <property type="entry name" value="TagF_C"/>
</dbReference>